<dbReference type="Pfam" id="PF08284">
    <property type="entry name" value="RVP_2"/>
    <property type="match status" value="1"/>
</dbReference>
<name>A0A6L2MEN8_TANCI</name>
<evidence type="ECO:0000259" key="2">
    <source>
        <dbReference type="Pfam" id="PF00078"/>
    </source>
</evidence>
<dbReference type="Gene3D" id="3.30.70.270">
    <property type="match status" value="1"/>
</dbReference>
<dbReference type="InterPro" id="IPR000477">
    <property type="entry name" value="RT_dom"/>
</dbReference>
<organism evidence="3">
    <name type="scientific">Tanacetum cinerariifolium</name>
    <name type="common">Dalmatian daisy</name>
    <name type="synonym">Chrysanthemum cinerariifolium</name>
    <dbReference type="NCBI Taxonomy" id="118510"/>
    <lineage>
        <taxon>Eukaryota</taxon>
        <taxon>Viridiplantae</taxon>
        <taxon>Streptophyta</taxon>
        <taxon>Embryophyta</taxon>
        <taxon>Tracheophyta</taxon>
        <taxon>Spermatophyta</taxon>
        <taxon>Magnoliopsida</taxon>
        <taxon>eudicotyledons</taxon>
        <taxon>Gunneridae</taxon>
        <taxon>Pentapetalae</taxon>
        <taxon>asterids</taxon>
        <taxon>campanulids</taxon>
        <taxon>Asterales</taxon>
        <taxon>Asteraceae</taxon>
        <taxon>Asteroideae</taxon>
        <taxon>Anthemideae</taxon>
        <taxon>Anthemidinae</taxon>
        <taxon>Tanacetum</taxon>
    </lineage>
</organism>
<feature type="domain" description="Reverse transcriptase" evidence="2">
    <location>
        <begin position="479"/>
        <end position="562"/>
    </location>
</feature>
<dbReference type="Gene3D" id="3.10.10.10">
    <property type="entry name" value="HIV Type 1 Reverse Transcriptase, subunit A, domain 1"/>
    <property type="match status" value="1"/>
</dbReference>
<dbReference type="PANTHER" id="PTHR24559">
    <property type="entry name" value="TRANSPOSON TY3-I GAG-POL POLYPROTEIN"/>
    <property type="match status" value="1"/>
</dbReference>
<keyword evidence="3" id="KW-0808">Transferase</keyword>
<dbReference type="SUPFAM" id="SSF56672">
    <property type="entry name" value="DNA/RNA polymerases"/>
    <property type="match status" value="1"/>
</dbReference>
<feature type="region of interest" description="Disordered" evidence="1">
    <location>
        <begin position="1"/>
        <end position="121"/>
    </location>
</feature>
<dbReference type="GO" id="GO:0003964">
    <property type="term" value="F:RNA-directed DNA polymerase activity"/>
    <property type="evidence" value="ECO:0007669"/>
    <property type="project" value="UniProtKB-KW"/>
</dbReference>
<dbReference type="InterPro" id="IPR043502">
    <property type="entry name" value="DNA/RNA_pol_sf"/>
</dbReference>
<dbReference type="InterPro" id="IPR043128">
    <property type="entry name" value="Rev_trsase/Diguanyl_cyclase"/>
</dbReference>
<dbReference type="InterPro" id="IPR053134">
    <property type="entry name" value="RNA-dir_DNA_polymerase"/>
</dbReference>
<evidence type="ECO:0000256" key="1">
    <source>
        <dbReference type="SAM" id="MobiDB-lite"/>
    </source>
</evidence>
<dbReference type="Pfam" id="PF00078">
    <property type="entry name" value="RVT_1"/>
    <property type="match status" value="1"/>
</dbReference>
<dbReference type="CDD" id="cd01647">
    <property type="entry name" value="RT_LTR"/>
    <property type="match status" value="1"/>
</dbReference>
<gene>
    <name evidence="3" type="ORF">Tci_042942</name>
</gene>
<accession>A0A6L2MEN8</accession>
<dbReference type="PANTHER" id="PTHR24559:SF444">
    <property type="entry name" value="REVERSE TRANSCRIPTASE DOMAIN-CONTAINING PROTEIN"/>
    <property type="match status" value="1"/>
</dbReference>
<protein>
    <submittedName>
        <fullName evidence="3">Reverse transcriptase</fullName>
    </submittedName>
</protein>
<sequence length="783" mass="87545">MSSSTAPPSTDYVLGPEHPPSPDYVPGPEEPKQEVLEEDPEEHPVDYPADGGDDDDDESFDDDEEQEASEDDDEVEHLALADSSARLGDDPVPSAKDTKAFETNESAPTPVPSPRRRSTKMSIRPQTLMSTTAAALIVECASARTPPSPFTMIQLRALLPSIHHPLKIHSPPLLLPSTTHKDDLPEADMPLQKGACFTTPTGRFEVRKSSSAAARQAGHALVHRVDYGFVDTVETSIRSSESRAMTAIGEVNDRVIDLATTYRQDAYELYVHCEDPQDDQALLRAQNAWKSLMKMLTDKYYPRGEIKKLEIEIWNLKGLGRRNHMEDLNLCALNATTIMMDTLLPSVSTAKGLAISPRIIEGHFKNNCTKLKNKNEGNQVGNGNVVARAYDVDTTGTNLNSNVVTGMFLLSNCYASILFDIGADRSFVSTAFSSLIDIIPTTLDHDYDVKLADEMASFDIIIGMDWLSKYHVVIVCDEKIIRSSVYLKIDLRSGYHQLRVREEDIPETAFRTRHGNYNFQVIPFSLTNASAVFMDLMNWVYKLYPDKFVIVFIDDIMIYLGASKLDLKELRTLLALPKGGAKNFIVYCDASHKGLGMVNVVANALSKKERIKPLRVRALVMTIGLDLPKQPQEEKLEPRTNGMMCLNNRRKVNVVADALSRKELIKPLPVRALVMTIGLDLPKDAQLTGPELIHETTEKIVQIKKRIQAACDLQKSYANVRHKPLEFQVGDRFMKKCLSDEPLAILLDEIHVDDKIPFVEEPVEIMDREVKRLKQSHIPSIMV</sequence>
<dbReference type="AlphaFoldDB" id="A0A6L2MEN8"/>
<keyword evidence="3" id="KW-0695">RNA-directed DNA polymerase</keyword>
<keyword evidence="3" id="KW-0548">Nucleotidyltransferase</keyword>
<dbReference type="EMBL" id="BKCJ010006214">
    <property type="protein sequence ID" value="GEU70964.1"/>
    <property type="molecule type" value="Genomic_DNA"/>
</dbReference>
<evidence type="ECO:0000313" key="3">
    <source>
        <dbReference type="EMBL" id="GEU70964.1"/>
    </source>
</evidence>
<feature type="compositionally biased region" description="Acidic residues" evidence="1">
    <location>
        <begin position="51"/>
        <end position="75"/>
    </location>
</feature>
<proteinExistence type="predicted"/>
<reference evidence="3" key="1">
    <citation type="journal article" date="2019" name="Sci. Rep.">
        <title>Draft genome of Tanacetum cinerariifolium, the natural source of mosquito coil.</title>
        <authorList>
            <person name="Yamashiro T."/>
            <person name="Shiraishi A."/>
            <person name="Satake H."/>
            <person name="Nakayama K."/>
        </authorList>
    </citation>
    <scope>NUCLEOTIDE SEQUENCE</scope>
</reference>
<comment type="caution">
    <text evidence="3">The sequence shown here is derived from an EMBL/GenBank/DDBJ whole genome shotgun (WGS) entry which is preliminary data.</text>
</comment>